<name>A0A939EL44_9HYPH</name>
<feature type="domain" description="HAMP" evidence="7">
    <location>
        <begin position="492"/>
        <end position="545"/>
    </location>
</feature>
<accession>A0A939EL44</accession>
<organism evidence="8 9">
    <name type="scientific">Roseibium aggregatum</name>
    <dbReference type="NCBI Taxonomy" id="187304"/>
    <lineage>
        <taxon>Bacteria</taxon>
        <taxon>Pseudomonadati</taxon>
        <taxon>Pseudomonadota</taxon>
        <taxon>Alphaproteobacteria</taxon>
        <taxon>Hyphomicrobiales</taxon>
        <taxon>Stappiaceae</taxon>
        <taxon>Roseibium</taxon>
    </lineage>
</organism>
<keyword evidence="5" id="KW-0472">Membrane</keyword>
<dbReference type="Gene3D" id="6.10.340.10">
    <property type="match status" value="1"/>
</dbReference>
<dbReference type="Pfam" id="PF00015">
    <property type="entry name" value="MCPsignal"/>
    <property type="match status" value="1"/>
</dbReference>
<feature type="region of interest" description="Disordered" evidence="4">
    <location>
        <begin position="1"/>
        <end position="29"/>
    </location>
</feature>
<feature type="region of interest" description="Disordered" evidence="4">
    <location>
        <begin position="544"/>
        <end position="563"/>
    </location>
</feature>
<gene>
    <name evidence="8" type="ORF">JF539_24655</name>
</gene>
<feature type="transmembrane region" description="Helical" evidence="5">
    <location>
        <begin position="43"/>
        <end position="63"/>
    </location>
</feature>
<reference evidence="8" key="1">
    <citation type="submission" date="2020-12" db="EMBL/GenBank/DDBJ databases">
        <title>Oil enriched cultivation method for isolating marine PHA-producing bacteria.</title>
        <authorList>
            <person name="Zheng W."/>
            <person name="Yu S."/>
            <person name="Huang Y."/>
        </authorList>
    </citation>
    <scope>NUCLEOTIDE SEQUENCE</scope>
    <source>
        <strain evidence="8">SY-2-12</strain>
    </source>
</reference>
<proteinExistence type="inferred from homology"/>
<dbReference type="AlphaFoldDB" id="A0A939EL44"/>
<evidence type="ECO:0000313" key="8">
    <source>
        <dbReference type="EMBL" id="MBN9673570.1"/>
    </source>
</evidence>
<dbReference type="InterPro" id="IPR004090">
    <property type="entry name" value="Chemotax_Me-accpt_rcpt"/>
</dbReference>
<dbReference type="InterPro" id="IPR004089">
    <property type="entry name" value="MCPsignal_dom"/>
</dbReference>
<evidence type="ECO:0000259" key="7">
    <source>
        <dbReference type="PROSITE" id="PS50885"/>
    </source>
</evidence>
<keyword evidence="5" id="KW-0812">Transmembrane</keyword>
<dbReference type="GO" id="GO:0016020">
    <property type="term" value="C:membrane"/>
    <property type="evidence" value="ECO:0007669"/>
    <property type="project" value="InterPro"/>
</dbReference>
<dbReference type="GO" id="GO:0004888">
    <property type="term" value="F:transmembrane signaling receptor activity"/>
    <property type="evidence" value="ECO:0007669"/>
    <property type="project" value="InterPro"/>
</dbReference>
<dbReference type="PANTHER" id="PTHR32089:SF112">
    <property type="entry name" value="LYSOZYME-LIKE PROTEIN-RELATED"/>
    <property type="match status" value="1"/>
</dbReference>
<dbReference type="EMBL" id="JAEKJZ010000007">
    <property type="protein sequence ID" value="MBN9673570.1"/>
    <property type="molecule type" value="Genomic_DNA"/>
</dbReference>
<dbReference type="PROSITE" id="PS50885">
    <property type="entry name" value="HAMP"/>
    <property type="match status" value="1"/>
</dbReference>
<keyword evidence="1 3" id="KW-0807">Transducer</keyword>
<dbReference type="PANTHER" id="PTHR32089">
    <property type="entry name" value="METHYL-ACCEPTING CHEMOTAXIS PROTEIN MCPB"/>
    <property type="match status" value="1"/>
</dbReference>
<dbReference type="GO" id="GO:0006935">
    <property type="term" value="P:chemotaxis"/>
    <property type="evidence" value="ECO:0007669"/>
    <property type="project" value="InterPro"/>
</dbReference>
<dbReference type="PROSITE" id="PS50111">
    <property type="entry name" value="CHEMOTAXIS_TRANSDUC_2"/>
    <property type="match status" value="1"/>
</dbReference>
<evidence type="ECO:0000256" key="2">
    <source>
        <dbReference type="ARBA" id="ARBA00029447"/>
    </source>
</evidence>
<evidence type="ECO:0000313" key="9">
    <source>
        <dbReference type="Proteomes" id="UP000664096"/>
    </source>
</evidence>
<dbReference type="CDD" id="cd06225">
    <property type="entry name" value="HAMP"/>
    <property type="match status" value="1"/>
</dbReference>
<dbReference type="RefSeq" id="WP_207143486.1">
    <property type="nucleotide sequence ID" value="NZ_JAEKJZ010000007.1"/>
</dbReference>
<dbReference type="SMART" id="SM00304">
    <property type="entry name" value="HAMP"/>
    <property type="match status" value="1"/>
</dbReference>
<keyword evidence="5" id="KW-1133">Transmembrane helix</keyword>
<feature type="transmembrane region" description="Helical" evidence="5">
    <location>
        <begin position="476"/>
        <end position="495"/>
    </location>
</feature>
<sequence length="841" mass="89657">MKFQRLPGRKNTQNKVGDRSSPESGSGRPRLFFDWPVKTQLRIGFGAMLLCSIGVGAGGLIAASQVQESVKVAKTANELLGRIPELLTHGQIFSRDGTDTASAAVRAEIAAISQESQRLAAESPQAARTLTANIGDLETSFATLAQHRQDRDAATSSLDGLTMSLVETTNQAFQDYKALTAYRSAIAITNEGKMIELSKVAPRLGNMRIAMIVLEQEAAAFADSPDRQAAKALTKRLGALVKDAKAVRRTVKDAGIKADVKKLTRSVKGLEKLIKAQAKSGTPQDNWRQDFQPAIAELTGLTGAILQAAEAPMEALKQNLREFDHATADIELLSNYSQGVARDVLGLRSAYSDYLNKPTPEIGEVFEAYLQETRTQLEDLSEVRDATAKNSSDKALTDLLNGPLKTLVEAGREALPKLEATFAQVMSTTASLRTSEESFALAAASLTEQAEAISASSGETAVATAESAQTQITATLIFALLLGVGFVFVLSGAIIRPLRDLTAAMLSLKEGKTDLDLPASRRSDEIGHMAKAVATFRDREGERLRLEEETRAGQEESQRRQQTVDRLIAQFRDDIETALASVTGNMERLDRTSEHLSEIARTTTGKSEEVSTASGHASQNVQTVAAATEELSASVQEVGRQVENTLSRVQKAAGATRTSNDQVRSLSSAAERIGAVVLLIQEIAEQTNLLALNATIEAARAGEAGKGFAVVASEVKSLAGQTARATDEISSQVSEIQTATQASVQAINAIMEMMEDVNETAAAMASSVEQQTAATEEISVGVSQAASQTASVTETIGDLSRGSGETSQSAREVEDIAGEATRRLSDVTTRIDRFLQDVAAA</sequence>
<dbReference type="Pfam" id="PF00672">
    <property type="entry name" value="HAMP"/>
    <property type="match status" value="1"/>
</dbReference>
<evidence type="ECO:0000256" key="1">
    <source>
        <dbReference type="ARBA" id="ARBA00023224"/>
    </source>
</evidence>
<feature type="domain" description="Methyl-accepting transducer" evidence="6">
    <location>
        <begin position="571"/>
        <end position="814"/>
    </location>
</feature>
<evidence type="ECO:0000256" key="5">
    <source>
        <dbReference type="SAM" id="Phobius"/>
    </source>
</evidence>
<dbReference type="InterPro" id="IPR003660">
    <property type="entry name" value="HAMP_dom"/>
</dbReference>
<dbReference type="Proteomes" id="UP000664096">
    <property type="component" value="Unassembled WGS sequence"/>
</dbReference>
<dbReference type="SMART" id="SM00283">
    <property type="entry name" value="MA"/>
    <property type="match status" value="1"/>
</dbReference>
<dbReference type="PRINTS" id="PR00260">
    <property type="entry name" value="CHEMTRNSDUCR"/>
</dbReference>
<feature type="region of interest" description="Disordered" evidence="4">
    <location>
        <begin position="791"/>
        <end position="818"/>
    </location>
</feature>
<dbReference type="GO" id="GO:0007165">
    <property type="term" value="P:signal transduction"/>
    <property type="evidence" value="ECO:0007669"/>
    <property type="project" value="UniProtKB-KW"/>
</dbReference>
<evidence type="ECO:0000259" key="6">
    <source>
        <dbReference type="PROSITE" id="PS50111"/>
    </source>
</evidence>
<dbReference type="Gene3D" id="1.10.287.950">
    <property type="entry name" value="Methyl-accepting chemotaxis protein"/>
    <property type="match status" value="1"/>
</dbReference>
<protein>
    <submittedName>
        <fullName evidence="8">HAMP domain-containing protein</fullName>
    </submittedName>
</protein>
<evidence type="ECO:0000256" key="4">
    <source>
        <dbReference type="SAM" id="MobiDB-lite"/>
    </source>
</evidence>
<evidence type="ECO:0000256" key="3">
    <source>
        <dbReference type="PROSITE-ProRule" id="PRU00284"/>
    </source>
</evidence>
<dbReference type="SUPFAM" id="SSF58104">
    <property type="entry name" value="Methyl-accepting chemotaxis protein (MCP) signaling domain"/>
    <property type="match status" value="1"/>
</dbReference>
<comment type="similarity">
    <text evidence="2">Belongs to the methyl-accepting chemotaxis (MCP) protein family.</text>
</comment>
<comment type="caution">
    <text evidence="8">The sequence shown here is derived from an EMBL/GenBank/DDBJ whole genome shotgun (WGS) entry which is preliminary data.</text>
</comment>
<feature type="region of interest" description="Disordered" evidence="4">
    <location>
        <begin position="600"/>
        <end position="619"/>
    </location>
</feature>